<evidence type="ECO:0000313" key="9">
    <source>
        <dbReference type="Proteomes" id="UP001155077"/>
    </source>
</evidence>
<comment type="caution">
    <text evidence="8">The sequence shown here is derived from an EMBL/GenBank/DDBJ whole genome shotgun (WGS) entry which is preliminary data.</text>
</comment>
<dbReference type="Gene3D" id="2.40.340.10">
    <property type="entry name" value="MoeA, C-terminal, domain IV"/>
    <property type="match status" value="1"/>
</dbReference>
<gene>
    <name evidence="8" type="ORF">NE848_06920</name>
</gene>
<accession>A0ABT0Z057</accession>
<dbReference type="Gene3D" id="3.90.105.10">
    <property type="entry name" value="Molybdopterin biosynthesis moea protein, domain 2"/>
    <property type="match status" value="1"/>
</dbReference>
<evidence type="ECO:0000313" key="8">
    <source>
        <dbReference type="EMBL" id="MCM8569102.1"/>
    </source>
</evidence>
<dbReference type="NCBIfam" id="NF045515">
    <property type="entry name" value="Glp_gephyrin"/>
    <property type="match status" value="1"/>
</dbReference>
<evidence type="ECO:0000256" key="3">
    <source>
        <dbReference type="ARBA" id="ARBA00010763"/>
    </source>
</evidence>
<dbReference type="Gene3D" id="3.40.980.10">
    <property type="entry name" value="MoaB/Mog-like domain"/>
    <property type="match status" value="1"/>
</dbReference>
<comment type="function">
    <text evidence="1 6">Catalyzes the insertion of molybdate into adenylated molybdopterin with the concomitant release of AMP.</text>
</comment>
<dbReference type="CDD" id="cd00887">
    <property type="entry name" value="MoeA"/>
    <property type="match status" value="1"/>
</dbReference>
<dbReference type="PANTHER" id="PTHR10192:SF5">
    <property type="entry name" value="GEPHYRIN"/>
    <property type="match status" value="1"/>
</dbReference>
<dbReference type="Pfam" id="PF00994">
    <property type="entry name" value="MoCF_biosynth"/>
    <property type="match status" value="1"/>
</dbReference>
<evidence type="ECO:0000256" key="2">
    <source>
        <dbReference type="ARBA" id="ARBA00005046"/>
    </source>
</evidence>
<proteinExistence type="inferred from homology"/>
<dbReference type="InterPro" id="IPR036425">
    <property type="entry name" value="MoaB/Mog-like_dom_sf"/>
</dbReference>
<organism evidence="8 9">
    <name type="scientific">Gramella jeungdoensis</name>
    <dbReference type="NCBI Taxonomy" id="708091"/>
    <lineage>
        <taxon>Bacteria</taxon>
        <taxon>Pseudomonadati</taxon>
        <taxon>Bacteroidota</taxon>
        <taxon>Flavobacteriia</taxon>
        <taxon>Flavobacteriales</taxon>
        <taxon>Flavobacteriaceae</taxon>
        <taxon>Christiangramia</taxon>
    </lineage>
</organism>
<dbReference type="RefSeq" id="WP_252111809.1">
    <property type="nucleotide sequence ID" value="NZ_JAMSCK010000002.1"/>
</dbReference>
<dbReference type="InterPro" id="IPR036135">
    <property type="entry name" value="MoeA_linker/N_sf"/>
</dbReference>
<dbReference type="Pfam" id="PF03453">
    <property type="entry name" value="MoeA_N"/>
    <property type="match status" value="1"/>
</dbReference>
<dbReference type="SUPFAM" id="SSF63882">
    <property type="entry name" value="MoeA N-terminal region -like"/>
    <property type="match status" value="1"/>
</dbReference>
<evidence type="ECO:0000256" key="6">
    <source>
        <dbReference type="RuleBase" id="RU365090"/>
    </source>
</evidence>
<dbReference type="InterPro" id="IPR036688">
    <property type="entry name" value="MoeA_C_domain_IV_sf"/>
</dbReference>
<protein>
    <recommendedName>
        <fullName evidence="6">Molybdopterin molybdenumtransferase</fullName>
        <ecNumber evidence="6">2.10.1.1</ecNumber>
    </recommendedName>
</protein>
<dbReference type="Pfam" id="PF03454">
    <property type="entry name" value="MoeA_C"/>
    <property type="match status" value="1"/>
</dbReference>
<evidence type="ECO:0000256" key="4">
    <source>
        <dbReference type="ARBA" id="ARBA00023150"/>
    </source>
</evidence>
<dbReference type="InterPro" id="IPR005110">
    <property type="entry name" value="MoeA_linker/N"/>
</dbReference>
<dbReference type="PANTHER" id="PTHR10192">
    <property type="entry name" value="MOLYBDOPTERIN BIOSYNTHESIS PROTEIN"/>
    <property type="match status" value="1"/>
</dbReference>
<dbReference type="InterPro" id="IPR008284">
    <property type="entry name" value="MoCF_biosynth_CS"/>
</dbReference>
<dbReference type="SUPFAM" id="SSF63867">
    <property type="entry name" value="MoeA C-terminal domain-like"/>
    <property type="match status" value="1"/>
</dbReference>
<keyword evidence="6" id="KW-0808">Transferase</keyword>
<feature type="domain" description="MoaB/Mog" evidence="7">
    <location>
        <begin position="171"/>
        <end position="309"/>
    </location>
</feature>
<sequence length="392" mass="42991">MISVRQALSLIQKHTVTPVATEVHIEQALGQVLAKDILSPIAMPPFTQSAMDGYAIRLSTDPKYKVIGESKAGDNIGYEIKKGEAVRIFTGAVIPEYTDTVVIQEHVEIKGNNIFITKLPAKGANIRLKGEQLSKNDLVLTKGHKINEASIGLLAGLGVQKLKIFQTPKTGILVTGNELQVAGTPLIAGKIYESNSVMLKSALKRNGFGNTNIYNVRDDISYTNKVIKKALSENDVLLISGGISVGKYDFVREALLSNSVKEVFYKINQKPGKPLWFGARDKKRVFALPGNPAASLVCFYIYVLPELRRQKGFTNRDLKISSGKLSRAQENRSGKSLFLKAKVNNTSVEILDGQSSAMLHSFSQANALVLIPESKKIIEEGEKVEYLELGYE</sequence>
<comment type="pathway">
    <text evidence="2 6">Cofactor biosynthesis; molybdopterin biosynthesis.</text>
</comment>
<dbReference type="SMART" id="SM00852">
    <property type="entry name" value="MoCF_biosynth"/>
    <property type="match status" value="1"/>
</dbReference>
<comment type="cofactor">
    <cofactor evidence="6">
        <name>Mg(2+)</name>
        <dbReference type="ChEBI" id="CHEBI:18420"/>
    </cofactor>
</comment>
<keyword evidence="4 6" id="KW-0501">Molybdenum cofactor biosynthesis</keyword>
<dbReference type="NCBIfam" id="TIGR00177">
    <property type="entry name" value="molyb_syn"/>
    <property type="match status" value="1"/>
</dbReference>
<comment type="similarity">
    <text evidence="3 6">Belongs to the MoeA family.</text>
</comment>
<name>A0ABT0Z057_9FLAO</name>
<evidence type="ECO:0000256" key="5">
    <source>
        <dbReference type="ARBA" id="ARBA00047317"/>
    </source>
</evidence>
<reference evidence="8" key="1">
    <citation type="submission" date="2022-06" db="EMBL/GenBank/DDBJ databases">
        <title>Gramella sediminis sp. nov., isolated from deep-sea sediment of the Indian Ocean.</title>
        <authorList>
            <person name="Yang L."/>
        </authorList>
    </citation>
    <scope>NUCLEOTIDE SEQUENCE</scope>
    <source>
        <strain evidence="8">HMD3159</strain>
    </source>
</reference>
<keyword evidence="6" id="KW-0479">Metal-binding</keyword>
<keyword evidence="6" id="KW-0500">Molybdenum</keyword>
<dbReference type="Proteomes" id="UP001155077">
    <property type="component" value="Unassembled WGS sequence"/>
</dbReference>
<dbReference type="PROSITE" id="PS01079">
    <property type="entry name" value="MOCF_BIOSYNTHESIS_2"/>
    <property type="match status" value="1"/>
</dbReference>
<dbReference type="InterPro" id="IPR038987">
    <property type="entry name" value="MoeA-like"/>
</dbReference>
<dbReference type="InterPro" id="IPR005111">
    <property type="entry name" value="MoeA_C_domain_IV"/>
</dbReference>
<dbReference type="EC" id="2.10.1.1" evidence="6"/>
<evidence type="ECO:0000259" key="7">
    <source>
        <dbReference type="SMART" id="SM00852"/>
    </source>
</evidence>
<dbReference type="SUPFAM" id="SSF53218">
    <property type="entry name" value="Molybdenum cofactor biosynthesis proteins"/>
    <property type="match status" value="1"/>
</dbReference>
<dbReference type="InterPro" id="IPR001453">
    <property type="entry name" value="MoaB/Mog_dom"/>
</dbReference>
<dbReference type="EMBL" id="JAMSCK010000002">
    <property type="protein sequence ID" value="MCM8569102.1"/>
    <property type="molecule type" value="Genomic_DNA"/>
</dbReference>
<evidence type="ECO:0000256" key="1">
    <source>
        <dbReference type="ARBA" id="ARBA00002901"/>
    </source>
</evidence>
<dbReference type="Gene3D" id="2.170.190.11">
    <property type="entry name" value="Molybdopterin biosynthesis moea protein, domain 3"/>
    <property type="match status" value="1"/>
</dbReference>
<comment type="catalytic activity">
    <reaction evidence="5">
        <text>adenylyl-molybdopterin + molybdate = Mo-molybdopterin + AMP + H(+)</text>
        <dbReference type="Rhea" id="RHEA:35047"/>
        <dbReference type="ChEBI" id="CHEBI:15378"/>
        <dbReference type="ChEBI" id="CHEBI:36264"/>
        <dbReference type="ChEBI" id="CHEBI:62727"/>
        <dbReference type="ChEBI" id="CHEBI:71302"/>
        <dbReference type="ChEBI" id="CHEBI:456215"/>
        <dbReference type="EC" id="2.10.1.1"/>
    </reaction>
</comment>
<keyword evidence="6" id="KW-0460">Magnesium</keyword>
<keyword evidence="9" id="KW-1185">Reference proteome</keyword>